<dbReference type="Pfam" id="PF01641">
    <property type="entry name" value="SelR"/>
    <property type="match status" value="1"/>
</dbReference>
<dbReference type="InterPro" id="IPR028427">
    <property type="entry name" value="Met_Sox_Rdtase_MsrB"/>
</dbReference>
<dbReference type="SUPFAM" id="SSF51316">
    <property type="entry name" value="Mss4-like"/>
    <property type="match status" value="1"/>
</dbReference>
<accession>A0ABK0L7Z8</accession>
<dbReference type="InterPro" id="IPR002579">
    <property type="entry name" value="Met_Sox_Rdtase_MsrB_dom"/>
</dbReference>
<keyword evidence="8" id="KW-1185">Reference proteome</keyword>
<comment type="function">
    <text evidence="4">Methionine-sulfoxide reductase that specifically reduces methionine (R)-sulfoxide back to methionine. While in many cases methionine oxidation is the result of random oxidation following oxidative stress, methionine oxidation is also a post-translational modification that takes place on specific residues.</text>
</comment>
<reference evidence="7" key="2">
    <citation type="submission" date="2025-08" db="UniProtKB">
        <authorList>
            <consortium name="Ensembl"/>
        </authorList>
    </citation>
    <scope>IDENTIFICATION</scope>
    <source>
        <strain evidence="7">Brown Norway</strain>
    </source>
</reference>
<dbReference type="PANTHER" id="PTHR10173:SF56">
    <property type="entry name" value="METHIONINE-R-SULFOXIDE REDUCTASE B3"/>
    <property type="match status" value="1"/>
</dbReference>
<comment type="catalytic activity">
    <reaction evidence="3">
        <text>[thioredoxin]-disulfide + L-methionine + H2O = L-methionine (R)-S-oxide + [thioredoxin]-dithiol</text>
        <dbReference type="Rhea" id="RHEA:21260"/>
        <dbReference type="Rhea" id="RHEA-COMP:10698"/>
        <dbReference type="Rhea" id="RHEA-COMP:10700"/>
        <dbReference type="ChEBI" id="CHEBI:15377"/>
        <dbReference type="ChEBI" id="CHEBI:29950"/>
        <dbReference type="ChEBI" id="CHEBI:50058"/>
        <dbReference type="ChEBI" id="CHEBI:57844"/>
        <dbReference type="ChEBI" id="CHEBI:58773"/>
        <dbReference type="EC" id="1.8.4.14"/>
    </reaction>
</comment>
<proteinExistence type="inferred from homology"/>
<feature type="region of interest" description="Disordered" evidence="5">
    <location>
        <begin position="272"/>
        <end position="298"/>
    </location>
</feature>
<dbReference type="InterPro" id="IPR011057">
    <property type="entry name" value="Mss4-like_sf"/>
</dbReference>
<keyword evidence="2 4" id="KW-0560">Oxidoreductase</keyword>
<keyword evidence="4" id="KW-0862">Zinc</keyword>
<evidence type="ECO:0000256" key="5">
    <source>
        <dbReference type="SAM" id="MobiDB-lite"/>
    </source>
</evidence>
<organism evidence="7 8">
    <name type="scientific">Rattus norvegicus</name>
    <name type="common">Rat</name>
    <dbReference type="NCBI Taxonomy" id="10116"/>
    <lineage>
        <taxon>Eukaryota</taxon>
        <taxon>Metazoa</taxon>
        <taxon>Chordata</taxon>
        <taxon>Craniata</taxon>
        <taxon>Vertebrata</taxon>
        <taxon>Euteleostomi</taxon>
        <taxon>Mammalia</taxon>
        <taxon>Eutheria</taxon>
        <taxon>Euarchontoglires</taxon>
        <taxon>Glires</taxon>
        <taxon>Rodentia</taxon>
        <taxon>Myomorpha</taxon>
        <taxon>Muroidea</taxon>
        <taxon>Muridae</taxon>
        <taxon>Murinae</taxon>
        <taxon>Rattus</taxon>
    </lineage>
</organism>
<evidence type="ECO:0000256" key="4">
    <source>
        <dbReference type="RuleBase" id="RU365044"/>
    </source>
</evidence>
<dbReference type="RGD" id="1596851">
    <property type="gene designation" value="Msrb3"/>
</dbReference>
<keyword evidence="4" id="KW-0479">Metal-binding</keyword>
<evidence type="ECO:0000256" key="1">
    <source>
        <dbReference type="ARBA" id="ARBA00007174"/>
    </source>
</evidence>
<comment type="similarity">
    <text evidence="1 4">Belongs to the MsrB Met sulfoxide reductase family.</text>
</comment>
<dbReference type="EC" id="1.8.4.12" evidence="4"/>
<evidence type="ECO:0000256" key="2">
    <source>
        <dbReference type="ARBA" id="ARBA00023002"/>
    </source>
</evidence>
<dbReference type="PANTHER" id="PTHR10173">
    <property type="entry name" value="METHIONINE SULFOXIDE REDUCTASE"/>
    <property type="match status" value="1"/>
</dbReference>
<reference evidence="7" key="3">
    <citation type="submission" date="2025-09" db="UniProtKB">
        <authorList>
            <consortium name="Ensembl"/>
        </authorList>
    </citation>
    <scope>IDENTIFICATION</scope>
    <source>
        <strain evidence="7">Brown Norway</strain>
    </source>
</reference>
<feature type="domain" description="MsrB" evidence="6">
    <location>
        <begin position="125"/>
        <end position="217"/>
    </location>
</feature>
<dbReference type="Gene3D" id="2.170.150.20">
    <property type="entry name" value="Peptide methionine sulfoxide reductase"/>
    <property type="match status" value="1"/>
</dbReference>
<evidence type="ECO:0000259" key="6">
    <source>
        <dbReference type="PROSITE" id="PS51790"/>
    </source>
</evidence>
<evidence type="ECO:0000256" key="3">
    <source>
        <dbReference type="ARBA" id="ARBA00049261"/>
    </source>
</evidence>
<comment type="cofactor">
    <cofactor evidence="4">
        <name>Zn(2+)</name>
        <dbReference type="ChEBI" id="CHEBI:29105"/>
    </cofactor>
    <text evidence="4">Binds 1 zinc ion per subunit.</text>
</comment>
<gene>
    <name evidence="7" type="primary">Msrb3</name>
</gene>
<comment type="catalytic activity">
    <reaction evidence="4">
        <text>L-methionyl-[protein] + [thioredoxin]-disulfide + H2O = L-methionyl-(R)-S-oxide-[protein] + [thioredoxin]-dithiol</text>
        <dbReference type="Rhea" id="RHEA:24164"/>
        <dbReference type="Rhea" id="RHEA-COMP:10698"/>
        <dbReference type="Rhea" id="RHEA-COMP:10700"/>
        <dbReference type="Rhea" id="RHEA-COMP:12313"/>
        <dbReference type="Rhea" id="RHEA-COMP:12314"/>
        <dbReference type="ChEBI" id="CHEBI:15377"/>
        <dbReference type="ChEBI" id="CHEBI:16044"/>
        <dbReference type="ChEBI" id="CHEBI:29950"/>
        <dbReference type="ChEBI" id="CHEBI:45764"/>
        <dbReference type="ChEBI" id="CHEBI:50058"/>
        <dbReference type="EC" id="1.8.4.12"/>
    </reaction>
</comment>
<evidence type="ECO:0000313" key="8">
    <source>
        <dbReference type="Proteomes" id="UP000002494"/>
    </source>
</evidence>
<dbReference type="PROSITE" id="PS51790">
    <property type="entry name" value="MSRB"/>
    <property type="match status" value="1"/>
</dbReference>
<sequence>MLIFGLCRPCPGISRHASRRPVCRPEPGGRRDRTAVAPLPRSARWTLPRPIALCLGLCLAAVAATTPRAVAAAFASGCVAEDTTAMSAFNLLHLVTKSQPVALRACGLPSGSSRDKKNCKVAFSQQELRKRLTPLQYHVTQEKGTESAFEGEYTHHKDPGIYKCVVCGTPLFKSETKFDSGSGWPSFHDVISSEAIEFTDDFSYGMHRVETSCSQEDFRTASTSHKQAVLKTMLIDSVYFRPSFQTCFQVQPISQMAPRIYVVRRSMQHQHVGTESGQTGLATQQAGRRTLHPASTAN</sequence>
<evidence type="ECO:0000313" key="7">
    <source>
        <dbReference type="Ensembl" id="ENSRNOP00000099914.1"/>
    </source>
</evidence>
<dbReference type="Proteomes" id="UP000002494">
    <property type="component" value="Chromosome 7"/>
</dbReference>
<protein>
    <recommendedName>
        <fullName evidence="4">Peptide-methionine (R)-S-oxide reductase</fullName>
        <ecNumber evidence="4">1.8.4.12</ecNumber>
    </recommendedName>
</protein>
<dbReference type="GeneTree" id="ENSGT00940000155240"/>
<dbReference type="Ensembl" id="ENSRNOT00000128938.1">
    <property type="protein sequence ID" value="ENSRNOP00000099914.1"/>
    <property type="gene ID" value="ENSRNOG00000042668.5"/>
</dbReference>
<dbReference type="NCBIfam" id="TIGR00357">
    <property type="entry name" value="peptide-methionine (R)-S-oxide reductase MsrB"/>
    <property type="match status" value="1"/>
</dbReference>
<reference evidence="7" key="1">
    <citation type="submission" date="2024-01" db="EMBL/GenBank/DDBJ databases">
        <title>GRCr8: a new rat reference genome assembly contstructed from accurate long reads and long range scaffolding.</title>
        <authorList>
            <person name="Doris P.A."/>
            <person name="Kalbfleisch T."/>
            <person name="Li K."/>
            <person name="Howe K."/>
            <person name="Wood J."/>
        </authorList>
    </citation>
    <scope>NUCLEOTIDE SEQUENCE [LARGE SCALE GENOMIC DNA]</scope>
    <source>
        <strain evidence="7">Brown Norway</strain>
    </source>
</reference>
<name>A0ABK0L7Z8_RAT</name>